<feature type="compositionally biased region" description="Basic residues" evidence="2">
    <location>
        <begin position="357"/>
        <end position="366"/>
    </location>
</feature>
<evidence type="ECO:0000256" key="1">
    <source>
        <dbReference type="RuleBase" id="RU367073"/>
    </source>
</evidence>
<gene>
    <name evidence="4" type="ORF">GMORB2_4719</name>
</gene>
<dbReference type="GO" id="GO:0098826">
    <property type="term" value="C:endoplasmic reticulum tubular network membrane"/>
    <property type="evidence" value="ECO:0007669"/>
    <property type="project" value="UniProtKB-UniRule"/>
</dbReference>
<dbReference type="GO" id="GO:0071788">
    <property type="term" value="P:endoplasmic reticulum tubular network maintenance"/>
    <property type="evidence" value="ECO:0007669"/>
    <property type="project" value="UniProtKB-UniRule"/>
</dbReference>
<feature type="compositionally biased region" description="Pro residues" evidence="2">
    <location>
        <begin position="176"/>
        <end position="191"/>
    </location>
</feature>
<dbReference type="PANTHER" id="PTHR22166">
    <property type="entry name" value="ENDOPLASMIC RETICULUM JUNCTION FORMATION PROTEIN LUNAPARK"/>
    <property type="match status" value="1"/>
</dbReference>
<dbReference type="InterPro" id="IPR019273">
    <property type="entry name" value="Lunapark_Znf"/>
</dbReference>
<keyword evidence="5" id="KW-1185">Reference proteome</keyword>
<feature type="transmembrane region" description="Helical" evidence="1">
    <location>
        <begin position="47"/>
        <end position="70"/>
    </location>
</feature>
<comment type="similarity">
    <text evidence="1">Belongs to the lunapark family.</text>
</comment>
<dbReference type="GO" id="GO:1903373">
    <property type="term" value="P:positive regulation of endoplasmic reticulum tubular network organization"/>
    <property type="evidence" value="ECO:0007669"/>
    <property type="project" value="UniProtKB-UniRule"/>
</dbReference>
<dbReference type="GO" id="GO:0008270">
    <property type="term" value="F:zinc ion binding"/>
    <property type="evidence" value="ECO:0007669"/>
    <property type="project" value="UniProtKB-KW"/>
</dbReference>
<sequence>MVSFWPWRGDDSSPSSFERTLSTVSAKITDTQSRLDKTRSNSRRVRVLWTLYLGFAYLVYAIVLLLVVGFNNMGVYEWSGVSGGPVLILATRKILSAYYNFRIESLSERLRQLQGERTRTIQKLKDATKYDSTMELIEKYGGESSSGSSNIKPSKTAPMMEDANNKESPAADQAVKPPPLPGRTSLGPPPTANINRGPDGSPMSKLNQMDPGAEFAPNAEYTRPITPTPGPPPPFLQQQQQQQAMIAPESHWYDRVFDVLLGEDETAPKNRIVLICASCRLVNGQAPPGVTSLADLGMWRCMSCGAHNGETVEDEDHRVVRVILNGEKDGEGKSDMELSVSNDEGREGQVDDGPSSVRKRRSKESK</sequence>
<organism evidence="4 5">
    <name type="scientific">Geosmithia morbida</name>
    <dbReference type="NCBI Taxonomy" id="1094350"/>
    <lineage>
        <taxon>Eukaryota</taxon>
        <taxon>Fungi</taxon>
        <taxon>Dikarya</taxon>
        <taxon>Ascomycota</taxon>
        <taxon>Pezizomycotina</taxon>
        <taxon>Sordariomycetes</taxon>
        <taxon>Hypocreomycetidae</taxon>
        <taxon>Hypocreales</taxon>
        <taxon>Bionectriaceae</taxon>
        <taxon>Geosmithia</taxon>
    </lineage>
</organism>
<keyword evidence="1" id="KW-0812">Transmembrane</keyword>
<feature type="domain" description="Lunapark zinc ribbon" evidence="3">
    <location>
        <begin position="252"/>
        <end position="308"/>
    </location>
</feature>
<dbReference type="PANTHER" id="PTHR22166:SF12">
    <property type="entry name" value="ENDOPLASMIC RETICULUM JUNCTION FORMATION PROTEIN LUNAPARK"/>
    <property type="match status" value="1"/>
</dbReference>
<reference evidence="4" key="1">
    <citation type="submission" date="2020-03" db="EMBL/GenBank/DDBJ databases">
        <title>Site-based positive gene gene selection in Geosmithia morbida across the United States reveals a broad range of putative effectors and factors for local host and environmental adapation.</title>
        <authorList>
            <person name="Onufrak A."/>
            <person name="Murdoch R.W."/>
            <person name="Gazis R."/>
            <person name="Huff M."/>
            <person name="Staton M."/>
            <person name="Klingeman W."/>
            <person name="Hadziabdic D."/>
        </authorList>
    </citation>
    <scope>NUCLEOTIDE SEQUENCE</scope>
    <source>
        <strain evidence="4">1262</strain>
    </source>
</reference>
<feature type="compositionally biased region" description="Pro residues" evidence="2">
    <location>
        <begin position="226"/>
        <end position="235"/>
    </location>
</feature>
<comment type="subcellular location">
    <subcellularLocation>
        <location evidence="1">Endoplasmic reticulum membrane</location>
        <topology evidence="1">Multi-pass membrane protein</topology>
    </subcellularLocation>
</comment>
<dbReference type="OrthoDB" id="1725934at2759"/>
<evidence type="ECO:0000313" key="5">
    <source>
        <dbReference type="Proteomes" id="UP000749293"/>
    </source>
</evidence>
<comment type="caution">
    <text evidence="4">The sequence shown here is derived from an EMBL/GenBank/DDBJ whole genome shotgun (WGS) entry which is preliminary data.</text>
</comment>
<accession>A0A9P4YPK5</accession>
<name>A0A9P4YPK5_9HYPO</name>
<dbReference type="AlphaFoldDB" id="A0A9P4YPK5"/>
<dbReference type="Pfam" id="PF10058">
    <property type="entry name" value="Zn_ribbon_10"/>
    <property type="match status" value="1"/>
</dbReference>
<dbReference type="EMBL" id="JAANYQ010000024">
    <property type="protein sequence ID" value="KAF4119454.1"/>
    <property type="molecule type" value="Genomic_DNA"/>
</dbReference>
<dbReference type="InterPro" id="IPR040115">
    <property type="entry name" value="Lnp"/>
</dbReference>
<feature type="compositionally biased region" description="Basic and acidic residues" evidence="2">
    <location>
        <begin position="326"/>
        <end position="336"/>
    </location>
</feature>
<feature type="region of interest" description="Disordered" evidence="2">
    <location>
        <begin position="325"/>
        <end position="366"/>
    </location>
</feature>
<keyword evidence="1" id="KW-0479">Metal-binding</keyword>
<evidence type="ECO:0000313" key="4">
    <source>
        <dbReference type="EMBL" id="KAF4119454.1"/>
    </source>
</evidence>
<keyword evidence="1" id="KW-1133">Transmembrane helix</keyword>
<evidence type="ECO:0000256" key="2">
    <source>
        <dbReference type="SAM" id="MobiDB-lite"/>
    </source>
</evidence>
<dbReference type="RefSeq" id="XP_035318106.1">
    <property type="nucleotide sequence ID" value="XM_035466693.1"/>
</dbReference>
<comment type="caution">
    <text evidence="1">Lacks conserved residue(s) required for the propagation of feature annotation.</text>
</comment>
<keyword evidence="1" id="KW-0256">Endoplasmic reticulum</keyword>
<protein>
    <recommendedName>
        <fullName evidence="1">Endoplasmic reticulum junction formation protein lunapark</fullName>
    </recommendedName>
</protein>
<feature type="region of interest" description="Disordered" evidence="2">
    <location>
        <begin position="139"/>
        <end position="236"/>
    </location>
</feature>
<dbReference type="Proteomes" id="UP000749293">
    <property type="component" value="Unassembled WGS sequence"/>
</dbReference>
<proteinExistence type="inferred from homology"/>
<comment type="function">
    <text evidence="1">Plays a role in determining ER morphology.</text>
</comment>
<keyword evidence="1" id="KW-0863">Zinc-finger</keyword>
<comment type="domain">
    <text evidence="1">The C4-type zinc finger motif is necessary both for its ER three-way tubular junction localization and formation.</text>
</comment>
<keyword evidence="1" id="KW-0862">Zinc</keyword>
<dbReference type="GeneID" id="55970947"/>
<evidence type="ECO:0000259" key="3">
    <source>
        <dbReference type="Pfam" id="PF10058"/>
    </source>
</evidence>
<keyword evidence="1" id="KW-0472">Membrane</keyword>